<dbReference type="Pfam" id="PF00535">
    <property type="entry name" value="Glycos_transf_2"/>
    <property type="match status" value="1"/>
</dbReference>
<organism evidence="4">
    <name type="scientific">mine drainage metagenome</name>
    <dbReference type="NCBI Taxonomy" id="410659"/>
    <lineage>
        <taxon>unclassified sequences</taxon>
        <taxon>metagenomes</taxon>
        <taxon>ecological metagenomes</taxon>
    </lineage>
</organism>
<feature type="domain" description="Glycosyltransferase 2-like" evidence="2">
    <location>
        <begin position="4"/>
        <end position="128"/>
    </location>
</feature>
<evidence type="ECO:0000259" key="3">
    <source>
        <dbReference type="Pfam" id="PF02709"/>
    </source>
</evidence>
<dbReference type="Gene3D" id="3.90.550.10">
    <property type="entry name" value="Spore Coat Polysaccharide Biosynthesis Protein SpsA, Chain A"/>
    <property type="match status" value="1"/>
</dbReference>
<dbReference type="Pfam" id="PF02709">
    <property type="entry name" value="Glyco_transf_7C"/>
    <property type="match status" value="1"/>
</dbReference>
<dbReference type="AlphaFoldDB" id="E6PGG3"/>
<comment type="caution">
    <text evidence="4">The sequence shown here is derived from an EMBL/GenBank/DDBJ whole genome shotgun (WGS) entry which is preliminary data.</text>
</comment>
<protein>
    <submittedName>
        <fullName evidence="4">Uncharacterized protein</fullName>
    </submittedName>
</protein>
<dbReference type="PANTHER" id="PTHR43685:SF3">
    <property type="entry name" value="SLR2126 PROTEIN"/>
    <property type="match status" value="1"/>
</dbReference>
<sequence length="290" mass="31804">MRLSVVIATKDRASYIERALASFALQQGAPSFEAIVVDNGSTDTTRSVVQAAAERSNFPIRYLFEAEPNRGKARNRGVAVAGGFIILFCDDDVVVPPGFLAAHEAAHDAPGLVVNGAIVNVPDYEHRPKPSLANYSGAFLCTCNVSIPKAAIDAVGGFDESFDLYGWEDTELGVRLRESGMRRRFSWDAFLWHIKKPSEETLDVLARKAVEKARMARRFIDKSPSSRVKAATGAHRLNLLRAKYLLPDSLLAFYAGVASDERANATVRAIAKTQFLDGIYARELSRALEK</sequence>
<name>E6PGG3_9ZZZZ</name>
<gene>
    <name evidence="4" type="ORF">CARN1_2621</name>
</gene>
<dbReference type="PANTHER" id="PTHR43685">
    <property type="entry name" value="GLYCOSYLTRANSFERASE"/>
    <property type="match status" value="1"/>
</dbReference>
<evidence type="ECO:0000313" key="4">
    <source>
        <dbReference type="EMBL" id="CBH75551.1"/>
    </source>
</evidence>
<dbReference type="InterPro" id="IPR050834">
    <property type="entry name" value="Glycosyltransf_2"/>
</dbReference>
<keyword evidence="1" id="KW-0808">Transferase</keyword>
<dbReference type="InterPro" id="IPR029044">
    <property type="entry name" value="Nucleotide-diphossugar_trans"/>
</dbReference>
<dbReference type="GO" id="GO:0016740">
    <property type="term" value="F:transferase activity"/>
    <property type="evidence" value="ECO:0007669"/>
    <property type="project" value="UniProtKB-KW"/>
</dbReference>
<dbReference type="InterPro" id="IPR027791">
    <property type="entry name" value="Galactosyl_T_C"/>
</dbReference>
<proteinExistence type="predicted"/>
<dbReference type="EMBL" id="CABL01000011">
    <property type="protein sequence ID" value="CBH75551.1"/>
    <property type="molecule type" value="Genomic_DNA"/>
</dbReference>
<dbReference type="InterPro" id="IPR001173">
    <property type="entry name" value="Glyco_trans_2-like"/>
</dbReference>
<evidence type="ECO:0000259" key="2">
    <source>
        <dbReference type="Pfam" id="PF00535"/>
    </source>
</evidence>
<accession>E6PGG3</accession>
<feature type="domain" description="Galactosyltransferase C-terminal" evidence="3">
    <location>
        <begin position="135"/>
        <end position="182"/>
    </location>
</feature>
<dbReference type="SUPFAM" id="SSF53448">
    <property type="entry name" value="Nucleotide-diphospho-sugar transferases"/>
    <property type="match status" value="1"/>
</dbReference>
<evidence type="ECO:0000256" key="1">
    <source>
        <dbReference type="ARBA" id="ARBA00022679"/>
    </source>
</evidence>
<reference evidence="4" key="1">
    <citation type="submission" date="2009-10" db="EMBL/GenBank/DDBJ databases">
        <title>Diversity of trophic interactions inside an arsenic-rich microbial ecosystem.</title>
        <authorList>
            <person name="Bertin P.N."/>
            <person name="Heinrich-Salmeron A."/>
            <person name="Pelletier E."/>
            <person name="Goulhen-Chollet F."/>
            <person name="Arsene-Ploetze F."/>
            <person name="Gallien S."/>
            <person name="Calteau A."/>
            <person name="Vallenet D."/>
            <person name="Casiot C."/>
            <person name="Chane-Woon-Ming B."/>
            <person name="Giloteaux L."/>
            <person name="Barakat M."/>
            <person name="Bonnefoy V."/>
            <person name="Bruneel O."/>
            <person name="Chandler M."/>
            <person name="Cleiss J."/>
            <person name="Duran R."/>
            <person name="Elbaz-Poulichet F."/>
            <person name="Fonknechten N."/>
            <person name="Lauga B."/>
            <person name="Mornico D."/>
            <person name="Ortet P."/>
            <person name="Schaeffer C."/>
            <person name="Siguier P."/>
            <person name="Alexander Thil Smith A."/>
            <person name="Van Dorsselaer A."/>
            <person name="Weissenbach J."/>
            <person name="Medigue C."/>
            <person name="Le Paslier D."/>
        </authorList>
    </citation>
    <scope>NUCLEOTIDE SEQUENCE</scope>
</reference>